<dbReference type="HOGENOM" id="CLU_986944_0_0_1"/>
<dbReference type="Proteomes" id="UP000002037">
    <property type="component" value="Unassembled WGS sequence"/>
</dbReference>
<dbReference type="VEuPathDB" id="FungiDB:CTRG_04672"/>
<protein>
    <submittedName>
        <fullName evidence="1">Uncharacterized protein</fullName>
    </submittedName>
</protein>
<dbReference type="RefSeq" id="XP_002550374.1">
    <property type="nucleotide sequence ID" value="XM_002550328.1"/>
</dbReference>
<reference evidence="1 2" key="1">
    <citation type="journal article" date="2009" name="Nature">
        <title>Evolution of pathogenicity and sexual reproduction in eight Candida genomes.</title>
        <authorList>
            <person name="Butler G."/>
            <person name="Rasmussen M.D."/>
            <person name="Lin M.F."/>
            <person name="Santos M.A."/>
            <person name="Sakthikumar S."/>
            <person name="Munro C.A."/>
            <person name="Rheinbay E."/>
            <person name="Grabherr M."/>
            <person name="Forche A."/>
            <person name="Reedy J.L."/>
            <person name="Agrafioti I."/>
            <person name="Arnaud M.B."/>
            <person name="Bates S."/>
            <person name="Brown A.J."/>
            <person name="Brunke S."/>
            <person name="Costanzo M.C."/>
            <person name="Fitzpatrick D.A."/>
            <person name="de Groot P.W."/>
            <person name="Harris D."/>
            <person name="Hoyer L.L."/>
            <person name="Hube B."/>
            <person name="Klis F.M."/>
            <person name="Kodira C."/>
            <person name="Lennard N."/>
            <person name="Logue M.E."/>
            <person name="Martin R."/>
            <person name="Neiman A.M."/>
            <person name="Nikolaou E."/>
            <person name="Quail M.A."/>
            <person name="Quinn J."/>
            <person name="Santos M.C."/>
            <person name="Schmitzberger F.F."/>
            <person name="Sherlock G."/>
            <person name="Shah P."/>
            <person name="Silverstein K.A."/>
            <person name="Skrzypek M.S."/>
            <person name="Soll D."/>
            <person name="Staggs R."/>
            <person name="Stansfield I."/>
            <person name="Stumpf M.P."/>
            <person name="Sudbery P.E."/>
            <person name="Srikantha T."/>
            <person name="Zeng Q."/>
            <person name="Berman J."/>
            <person name="Berriman M."/>
            <person name="Heitman J."/>
            <person name="Gow N.A."/>
            <person name="Lorenz M.C."/>
            <person name="Birren B.W."/>
            <person name="Kellis M."/>
            <person name="Cuomo C.A."/>
        </authorList>
    </citation>
    <scope>NUCLEOTIDE SEQUENCE [LARGE SCALE GENOMIC DNA]</scope>
    <source>
        <strain evidence="2">ATCC MYA-3404 / T1</strain>
    </source>
</reference>
<organism evidence="1 2">
    <name type="scientific">Candida tropicalis (strain ATCC MYA-3404 / T1)</name>
    <name type="common">Yeast</name>
    <dbReference type="NCBI Taxonomy" id="294747"/>
    <lineage>
        <taxon>Eukaryota</taxon>
        <taxon>Fungi</taxon>
        <taxon>Dikarya</taxon>
        <taxon>Ascomycota</taxon>
        <taxon>Saccharomycotina</taxon>
        <taxon>Pichiomycetes</taxon>
        <taxon>Debaryomycetaceae</taxon>
        <taxon>Candida/Lodderomyces clade</taxon>
        <taxon>Candida</taxon>
    </lineage>
</organism>
<evidence type="ECO:0000313" key="1">
    <source>
        <dbReference type="EMBL" id="EER31889.1"/>
    </source>
</evidence>
<dbReference type="eggNOG" id="ENOG502RQK9">
    <property type="taxonomic scope" value="Eukaryota"/>
</dbReference>
<gene>
    <name evidence="1" type="ORF">CTRG_04672</name>
</gene>
<proteinExistence type="predicted"/>
<dbReference type="AlphaFoldDB" id="C5MF29"/>
<dbReference type="GeneID" id="8296619"/>
<dbReference type="OrthoDB" id="4025566at2759"/>
<dbReference type="EMBL" id="GG692400">
    <property type="protein sequence ID" value="EER31889.1"/>
    <property type="molecule type" value="Genomic_DNA"/>
</dbReference>
<evidence type="ECO:0000313" key="2">
    <source>
        <dbReference type="Proteomes" id="UP000002037"/>
    </source>
</evidence>
<dbReference type="KEGG" id="ctp:CTRG_04672"/>
<keyword evidence="2" id="KW-1185">Reference proteome</keyword>
<accession>C5MF29</accession>
<name>C5MF29_CANTT</name>
<sequence length="286" mass="32492">MYKAVNFEDPLSEFELAFYDFIPEEPTNIAATTKDIADKTPSLFINANNDFDFDLNNWTSEESTNTSLVNSPTNNFKQLNSKNSLLASPLQDYHEINPTTVNSRLFDNHNETQGNNDIFMYDYTTNKPKKNKYRVNKPSSSSPLLRLPLKPSVTIANIGTLSRLEVKSCKAAIPKTNVGNPFYKSPMETKSKSSTDTCNNNNSNINNSNINNCNDCDTDVENDFDNEDDQVIYDLLVDGNISNKTNQLPILETKFVTFDDNLIFDDLLDNQQDIHPFIKDNIPWRV</sequence>